<feature type="domain" description="Autotransporter" evidence="4">
    <location>
        <begin position="394"/>
        <end position="672"/>
    </location>
</feature>
<dbReference type="PANTHER" id="PTHR45642">
    <property type="entry name" value="GDSL ESTERASE/LIPASE EXL3"/>
    <property type="match status" value="1"/>
</dbReference>
<dbReference type="EMBL" id="JMPR01000054">
    <property type="protein sequence ID" value="KFD17041.1"/>
    <property type="molecule type" value="Genomic_DNA"/>
</dbReference>
<dbReference type="InterPro" id="IPR017186">
    <property type="entry name" value="Lipase_autotranspt_EstA"/>
</dbReference>
<reference evidence="5 6" key="1">
    <citation type="submission" date="2014-05" db="EMBL/GenBank/DDBJ databases">
        <title>ATOL: Assembling a taxonomically balanced genome-scale reconstruction of the evolutionary history of the Enterobacteriaceae.</title>
        <authorList>
            <person name="Plunkett G.III."/>
            <person name="Neeno-Eckwall E.C."/>
            <person name="Glasner J.D."/>
            <person name="Perna N.T."/>
        </authorList>
    </citation>
    <scope>NUCLEOTIDE SEQUENCE [LARGE SCALE GENOMIC DNA]</scope>
    <source>
        <strain evidence="5 6">ATCC 33301</strain>
    </source>
</reference>
<dbReference type="SMART" id="SM00869">
    <property type="entry name" value="Autotransporter"/>
    <property type="match status" value="1"/>
</dbReference>
<dbReference type="Proteomes" id="UP000028602">
    <property type="component" value="Unassembled WGS sequence"/>
</dbReference>
<evidence type="ECO:0000313" key="5">
    <source>
        <dbReference type="EMBL" id="KFD17041.1"/>
    </source>
</evidence>
<feature type="active site" description="Nucleophile" evidence="3">
    <location>
        <position position="32"/>
    </location>
</feature>
<dbReference type="InterPro" id="IPR001087">
    <property type="entry name" value="GDSL"/>
</dbReference>
<feature type="active site" evidence="3">
    <location>
        <position position="342"/>
    </location>
</feature>
<dbReference type="AlphaFoldDB" id="A0A085J995"/>
<dbReference type="InterPro" id="IPR036514">
    <property type="entry name" value="SGNH_hydro_sf"/>
</dbReference>
<evidence type="ECO:0000256" key="3">
    <source>
        <dbReference type="PIRSR" id="PIRSR037375-1"/>
    </source>
</evidence>
<keyword evidence="5" id="KW-0378">Hydrolase</keyword>
<dbReference type="EC" id="3.1.-.-" evidence="5"/>
<dbReference type="PANTHER" id="PTHR45642:SF139">
    <property type="entry name" value="SGNH HYDROLASE-TYPE ESTERASE DOMAIN-CONTAINING PROTEIN"/>
    <property type="match status" value="1"/>
</dbReference>
<dbReference type="InterPro" id="IPR050592">
    <property type="entry name" value="GDSL_lipolytic_enzyme"/>
</dbReference>
<dbReference type="SUPFAM" id="SSF103515">
    <property type="entry name" value="Autotransporter"/>
    <property type="match status" value="1"/>
</dbReference>
<keyword evidence="6" id="KW-1185">Reference proteome</keyword>
<evidence type="ECO:0000313" key="6">
    <source>
        <dbReference type="Proteomes" id="UP000028602"/>
    </source>
</evidence>
<dbReference type="GO" id="GO:0016788">
    <property type="term" value="F:hydrolase activity, acting on ester bonds"/>
    <property type="evidence" value="ECO:0007669"/>
    <property type="project" value="InterPro"/>
</dbReference>
<dbReference type="InterPro" id="IPR005546">
    <property type="entry name" value="Autotransporte_beta"/>
</dbReference>
<comment type="similarity">
    <text evidence="1">Belongs to the 'GDSL' lipolytic enzyme family.</text>
</comment>
<gene>
    <name evidence="5" type="ORF">GTPT_3315</name>
</gene>
<evidence type="ECO:0000256" key="2">
    <source>
        <dbReference type="ARBA" id="ARBA00022729"/>
    </source>
</evidence>
<feature type="active site" evidence="3">
    <location>
        <position position="339"/>
    </location>
</feature>
<protein>
    <submittedName>
        <fullName evidence="5">Outer membrane esterase</fullName>
        <ecNumber evidence="5">3.1.-.-</ecNumber>
    </submittedName>
</protein>
<dbReference type="OrthoDB" id="5292073at2"/>
<dbReference type="PROSITE" id="PS51208">
    <property type="entry name" value="AUTOTRANSPORTER"/>
    <property type="match status" value="1"/>
</dbReference>
<dbReference type="Gene3D" id="3.40.50.1110">
    <property type="entry name" value="SGNH hydrolase"/>
    <property type="match status" value="1"/>
</dbReference>
<dbReference type="eggNOG" id="COG5571">
    <property type="taxonomic scope" value="Bacteria"/>
</dbReference>
<organism evidence="5 6">
    <name type="scientific">Tatumella ptyseos ATCC 33301</name>
    <dbReference type="NCBI Taxonomy" id="1005995"/>
    <lineage>
        <taxon>Bacteria</taxon>
        <taxon>Pseudomonadati</taxon>
        <taxon>Pseudomonadota</taxon>
        <taxon>Gammaproteobacteria</taxon>
        <taxon>Enterobacterales</taxon>
        <taxon>Erwiniaceae</taxon>
        <taxon>Tatumella</taxon>
    </lineage>
</organism>
<dbReference type="Pfam" id="PF00657">
    <property type="entry name" value="Lipase_GDSL"/>
    <property type="match status" value="1"/>
</dbReference>
<dbReference type="Pfam" id="PF03797">
    <property type="entry name" value="Autotransporter"/>
    <property type="match status" value="1"/>
</dbReference>
<proteinExistence type="inferred from homology"/>
<dbReference type="InterPro" id="IPR036709">
    <property type="entry name" value="Autotransporte_beta_dom_sf"/>
</dbReference>
<dbReference type="SUPFAM" id="SSF52266">
    <property type="entry name" value="SGNH hydrolase"/>
    <property type="match status" value="1"/>
</dbReference>
<evidence type="ECO:0000259" key="4">
    <source>
        <dbReference type="PROSITE" id="PS51208"/>
    </source>
</evidence>
<dbReference type="eggNOG" id="COG3240">
    <property type="taxonomic scope" value="Bacteria"/>
</dbReference>
<accession>A0A085J995</accession>
<comment type="caution">
    <text evidence="5">The sequence shown here is derived from an EMBL/GenBank/DDBJ whole genome shotgun (WGS) entry which is preliminary data.</text>
</comment>
<dbReference type="PIRSF" id="PIRSF037375">
    <property type="entry name" value="Autotrns_EstA"/>
    <property type="match status" value="1"/>
</dbReference>
<sequence length="672" mass="73279">MKHVLHAAIVSACLCGALPAKGFDKIYTFGDSISDGGFAGNDTRYISGYASKLYSEIISETYTGQELLTYTQGGTNYAQSGSTASYTPLLIYKTGWQIDDYLASQQQKADANGLYVLWIGGNDISVDVESTILRLNFGALFKQGEHYQLSDAPANVVSQAKTLLDAGSGMLVIPNLPNAGMSPWTGTALFGFAQAFLGGNLFDLFELYTLQDTYLRSLGSVQGEEARQSAVIDSLSVVLASKGITVPRELTASIFRWFLNTENMLTEQFNYDVEQGLSQLNGNIVYADINQLFNEIIESPKTYGFDNILVPICGIGTGAPRCNEDTANFHNDQVYLFSDWFHPSPVAHEVLARYMMSIIDAPLLVSSLQQGVLNVQSDRHLYMDGQLQTLRSLDGREKVTVFGGYSGKYARVRDNISSFNGHGLASNALLGFAIQPVEGVLVGGTYSTGYNRYQSASLFKYSYSSSIMGIFSQLKMANGLWGNVDFSSGSVNFQNITRQIQLGSALRNEKGNSRGRFSGVAVKAGYDLQLNRYLTTGPVLGFSYDRARINGYHEQADSSTSMRFGGQNVNRRQFTGGWRIEANGLRVNPYLELAYRHENISATSGITAALKSTGTSFRRDDAGKKTSQWLEARLGMNSALSENLGVHAVINLNSGSGGNTSINYATGLNYSF</sequence>
<dbReference type="RefSeq" id="WP_025902783.1">
    <property type="nucleotide sequence ID" value="NZ_ATMJ01000065.1"/>
</dbReference>
<name>A0A085J995_9GAMM</name>
<dbReference type="Gene3D" id="2.40.128.130">
    <property type="entry name" value="Autotransporter beta-domain"/>
    <property type="match status" value="1"/>
</dbReference>
<keyword evidence="2" id="KW-0732">Signal</keyword>
<evidence type="ECO:0000256" key="1">
    <source>
        <dbReference type="ARBA" id="ARBA00008668"/>
    </source>
</evidence>